<dbReference type="EMBL" id="JABBWM010000001">
    <property type="protein sequence ID" value="KAG2120449.1"/>
    <property type="molecule type" value="Genomic_DNA"/>
</dbReference>
<sequence length="231" mass="26313">MSGDNPCPIPLFHGDYREKEEPSLWFAQFRLSLPDSYSDVQCIQRLKMQLAPGSMADQWFDDISVACSLFNQLQGEFMLRWPPPKPPQYSRAQQKECVMAQVLKEEDIGVWLPGEPMSNYGQVTWGNKVMRITMGMGDSTGLLVEYALEGIPNVLKDHMTCSYASWQEFLQNVESVPAVKLKRAKEDLNMNRTRNTDIAQLKAQNLLALNTLPFQFTQLSMDSGCSPQPYY</sequence>
<organism evidence="1 2">
    <name type="scientific">Suillus discolor</name>
    <dbReference type="NCBI Taxonomy" id="1912936"/>
    <lineage>
        <taxon>Eukaryota</taxon>
        <taxon>Fungi</taxon>
        <taxon>Dikarya</taxon>
        <taxon>Basidiomycota</taxon>
        <taxon>Agaricomycotina</taxon>
        <taxon>Agaricomycetes</taxon>
        <taxon>Agaricomycetidae</taxon>
        <taxon>Boletales</taxon>
        <taxon>Suillineae</taxon>
        <taxon>Suillaceae</taxon>
        <taxon>Suillus</taxon>
    </lineage>
</organism>
<dbReference type="Proteomes" id="UP000823399">
    <property type="component" value="Unassembled WGS sequence"/>
</dbReference>
<dbReference type="OrthoDB" id="2678560at2759"/>
<name>A0A9P7FJ91_9AGAM</name>
<dbReference type="AlphaFoldDB" id="A0A9P7FJ91"/>
<dbReference type="RefSeq" id="XP_041299825.1">
    <property type="nucleotide sequence ID" value="XM_041433164.1"/>
</dbReference>
<keyword evidence="2" id="KW-1185">Reference proteome</keyword>
<gene>
    <name evidence="1" type="ORF">F5147DRAFT_646953</name>
</gene>
<dbReference type="GeneID" id="64695423"/>
<reference evidence="1" key="1">
    <citation type="journal article" date="2020" name="New Phytol.">
        <title>Comparative genomics reveals dynamic genome evolution in host specialist ectomycorrhizal fungi.</title>
        <authorList>
            <person name="Lofgren L.A."/>
            <person name="Nguyen N.H."/>
            <person name="Vilgalys R."/>
            <person name="Ruytinx J."/>
            <person name="Liao H.L."/>
            <person name="Branco S."/>
            <person name="Kuo A."/>
            <person name="LaButti K."/>
            <person name="Lipzen A."/>
            <person name="Andreopoulos W."/>
            <person name="Pangilinan J."/>
            <person name="Riley R."/>
            <person name="Hundley H."/>
            <person name="Na H."/>
            <person name="Barry K."/>
            <person name="Grigoriev I.V."/>
            <person name="Stajich J.E."/>
            <person name="Kennedy P.G."/>
        </authorList>
    </citation>
    <scope>NUCLEOTIDE SEQUENCE</scope>
    <source>
        <strain evidence="1">FC423</strain>
    </source>
</reference>
<evidence type="ECO:0000313" key="1">
    <source>
        <dbReference type="EMBL" id="KAG2120449.1"/>
    </source>
</evidence>
<accession>A0A9P7FJ91</accession>
<evidence type="ECO:0000313" key="2">
    <source>
        <dbReference type="Proteomes" id="UP000823399"/>
    </source>
</evidence>
<comment type="caution">
    <text evidence="1">The sequence shown here is derived from an EMBL/GenBank/DDBJ whole genome shotgun (WGS) entry which is preliminary data.</text>
</comment>
<proteinExistence type="predicted"/>
<protein>
    <submittedName>
        <fullName evidence="1">Uncharacterized protein</fullName>
    </submittedName>
</protein>